<organism evidence="2 3">
    <name type="scientific">Cylindrotheca closterium</name>
    <dbReference type="NCBI Taxonomy" id="2856"/>
    <lineage>
        <taxon>Eukaryota</taxon>
        <taxon>Sar</taxon>
        <taxon>Stramenopiles</taxon>
        <taxon>Ochrophyta</taxon>
        <taxon>Bacillariophyta</taxon>
        <taxon>Bacillariophyceae</taxon>
        <taxon>Bacillariophycidae</taxon>
        <taxon>Bacillariales</taxon>
        <taxon>Bacillariaceae</taxon>
        <taxon>Cylindrotheca</taxon>
    </lineage>
</organism>
<feature type="compositionally biased region" description="Acidic residues" evidence="1">
    <location>
        <begin position="180"/>
        <end position="194"/>
    </location>
</feature>
<feature type="region of interest" description="Disordered" evidence="1">
    <location>
        <begin position="248"/>
        <end position="305"/>
    </location>
</feature>
<dbReference type="EMBL" id="CAKOGP040000857">
    <property type="protein sequence ID" value="CAJ1939834.1"/>
    <property type="molecule type" value="Genomic_DNA"/>
</dbReference>
<evidence type="ECO:0000313" key="2">
    <source>
        <dbReference type="EMBL" id="CAJ1939834.1"/>
    </source>
</evidence>
<feature type="compositionally biased region" description="Acidic residues" evidence="1">
    <location>
        <begin position="50"/>
        <end position="69"/>
    </location>
</feature>
<proteinExistence type="predicted"/>
<feature type="region of interest" description="Disordered" evidence="1">
    <location>
        <begin position="152"/>
        <end position="194"/>
    </location>
</feature>
<reference evidence="2" key="1">
    <citation type="submission" date="2023-08" db="EMBL/GenBank/DDBJ databases">
        <authorList>
            <person name="Audoor S."/>
            <person name="Bilcke G."/>
        </authorList>
    </citation>
    <scope>NUCLEOTIDE SEQUENCE</scope>
</reference>
<keyword evidence="3" id="KW-1185">Reference proteome</keyword>
<gene>
    <name evidence="2" type="ORF">CYCCA115_LOCUS6758</name>
</gene>
<feature type="region of interest" description="Disordered" evidence="1">
    <location>
        <begin position="1"/>
        <end position="76"/>
    </location>
</feature>
<name>A0AAD2CX08_9STRA</name>
<protein>
    <submittedName>
        <fullName evidence="2">Uncharacterized protein</fullName>
    </submittedName>
</protein>
<evidence type="ECO:0000256" key="1">
    <source>
        <dbReference type="SAM" id="MobiDB-lite"/>
    </source>
</evidence>
<feature type="compositionally biased region" description="Basic and acidic residues" evidence="1">
    <location>
        <begin position="152"/>
        <end position="179"/>
    </location>
</feature>
<dbReference type="AlphaFoldDB" id="A0AAD2CX08"/>
<evidence type="ECO:0000313" key="3">
    <source>
        <dbReference type="Proteomes" id="UP001295423"/>
    </source>
</evidence>
<dbReference type="Proteomes" id="UP001295423">
    <property type="component" value="Unassembled WGS sequence"/>
</dbReference>
<comment type="caution">
    <text evidence="2">The sequence shown here is derived from an EMBL/GenBank/DDBJ whole genome shotgun (WGS) entry which is preliminary data.</text>
</comment>
<sequence length="504" mass="56948">MSRPAKYRQIQTRSAEIDGDDEEQDFNSDHDATLPDGGPNKSPRGPTPDTEPEDTAPEDTETEVEESAEEKEREVPLNAWVHLTHEHCRAVCKGPISNSKKDRISCGKLKTKCHLHRVLREEGHRAKPMWYEGIVSTKDKNTNTGEYIVHGRQDGFSRSEERMDESLNRATGLDDKESPSEDEEGPEDTDREETDFDATDFEASEGETEGHLNEDPEADALQELNHKIALMERETQLLRLKAERAKLEDELPKKKPARKGKQATPSEKKAQATARKQTPIARKKKLRMNKPPPKQVSKRATTLPNPLLSQLPPPRENWTQNCQPPPLPYHLDALAIQNVLSSRLLLSPPKAVDKRWVTALSSSQHWSHSWSQPNASALLTTPTSLRLAIQSFTRVKPYVQDAATLWAGGIRATGGVMNPEKFFWWLINFEWDSRTGKWKFCGKKAVTPNFELQIQGLSGATESLRPLEPDDLERTLRVMLAPLENLKAHKVQMVAKGKDWAEQL</sequence>
<feature type="compositionally biased region" description="Acidic residues" evidence="1">
    <location>
        <begin position="17"/>
        <end position="26"/>
    </location>
</feature>
<accession>A0AAD2CX08</accession>